<sequence length="141" mass="15428">FPNIRRYSLLALAVITIIPAVLLASFFLFLGVVNLISPDVPERALGENTLVCAILILTAAVLIYALFRPYSGGFFLCIYAVPFGFVFNAFHLSDALYPSRETGYAPFWSAITGLVLLLGVLSVIRGRLSRRTVSEDPEQAS</sequence>
<name>X0V1U1_9ZZZZ</name>
<organism evidence="2">
    <name type="scientific">marine sediment metagenome</name>
    <dbReference type="NCBI Taxonomy" id="412755"/>
    <lineage>
        <taxon>unclassified sequences</taxon>
        <taxon>metagenomes</taxon>
        <taxon>ecological metagenomes</taxon>
    </lineage>
</organism>
<keyword evidence="1" id="KW-0812">Transmembrane</keyword>
<accession>X0V1U1</accession>
<feature type="non-terminal residue" evidence="2">
    <location>
        <position position="1"/>
    </location>
</feature>
<keyword evidence="1" id="KW-0472">Membrane</keyword>
<reference evidence="2" key="1">
    <citation type="journal article" date="2014" name="Front. Microbiol.">
        <title>High frequency of phylogenetically diverse reductive dehalogenase-homologous genes in deep subseafloor sedimentary metagenomes.</title>
        <authorList>
            <person name="Kawai M."/>
            <person name="Futagami T."/>
            <person name="Toyoda A."/>
            <person name="Takaki Y."/>
            <person name="Nishi S."/>
            <person name="Hori S."/>
            <person name="Arai W."/>
            <person name="Tsubouchi T."/>
            <person name="Morono Y."/>
            <person name="Uchiyama I."/>
            <person name="Ito T."/>
            <person name="Fujiyama A."/>
            <person name="Inagaki F."/>
            <person name="Takami H."/>
        </authorList>
    </citation>
    <scope>NUCLEOTIDE SEQUENCE</scope>
    <source>
        <strain evidence="2">Expedition CK06-06</strain>
    </source>
</reference>
<comment type="caution">
    <text evidence="2">The sequence shown here is derived from an EMBL/GenBank/DDBJ whole genome shotgun (WGS) entry which is preliminary data.</text>
</comment>
<gene>
    <name evidence="2" type="ORF">S01H1_38479</name>
</gene>
<feature type="transmembrane region" description="Helical" evidence="1">
    <location>
        <begin position="74"/>
        <end position="93"/>
    </location>
</feature>
<proteinExistence type="predicted"/>
<feature type="transmembrane region" description="Helical" evidence="1">
    <location>
        <begin position="48"/>
        <end position="67"/>
    </location>
</feature>
<dbReference type="AlphaFoldDB" id="X0V1U1"/>
<keyword evidence="1" id="KW-1133">Transmembrane helix</keyword>
<evidence type="ECO:0000313" key="2">
    <source>
        <dbReference type="EMBL" id="GAG05407.1"/>
    </source>
</evidence>
<dbReference type="EMBL" id="BARS01024225">
    <property type="protein sequence ID" value="GAG05407.1"/>
    <property type="molecule type" value="Genomic_DNA"/>
</dbReference>
<feature type="transmembrane region" description="Helical" evidence="1">
    <location>
        <begin position="105"/>
        <end position="124"/>
    </location>
</feature>
<feature type="transmembrane region" description="Helical" evidence="1">
    <location>
        <begin position="7"/>
        <end position="36"/>
    </location>
</feature>
<protein>
    <submittedName>
        <fullName evidence="2">Uncharacterized protein</fullName>
    </submittedName>
</protein>
<evidence type="ECO:0000256" key="1">
    <source>
        <dbReference type="SAM" id="Phobius"/>
    </source>
</evidence>